<sequence>MHSSQLGQLGQTTFTIADRGHGQESIYAPLALLASSLAAGPSSAGLSRMYLNIRAVRVKNPSLHSAYSLVTLTGERACEMKRRILHPDIPMVKNPSLHSAYSLVTLTGERACEMKRRILHPDIPM</sequence>
<dbReference type="AlphaFoldDB" id="A0A8R1UN14"/>
<evidence type="ECO:0000313" key="1">
    <source>
        <dbReference type="EnsemblMetazoa" id="PPA34871.1"/>
    </source>
</evidence>
<proteinExistence type="predicted"/>
<gene>
    <name evidence="1" type="primary">WBGene00273240</name>
</gene>
<evidence type="ECO:0000313" key="2">
    <source>
        <dbReference type="Proteomes" id="UP000005239"/>
    </source>
</evidence>
<organism evidence="1 2">
    <name type="scientific">Pristionchus pacificus</name>
    <name type="common">Parasitic nematode worm</name>
    <dbReference type="NCBI Taxonomy" id="54126"/>
    <lineage>
        <taxon>Eukaryota</taxon>
        <taxon>Metazoa</taxon>
        <taxon>Ecdysozoa</taxon>
        <taxon>Nematoda</taxon>
        <taxon>Chromadorea</taxon>
        <taxon>Rhabditida</taxon>
        <taxon>Rhabditina</taxon>
        <taxon>Diplogasteromorpha</taxon>
        <taxon>Diplogasteroidea</taxon>
        <taxon>Neodiplogasteridae</taxon>
        <taxon>Pristionchus</taxon>
    </lineage>
</organism>
<keyword evidence="2" id="KW-1185">Reference proteome</keyword>
<protein>
    <submittedName>
        <fullName evidence="1">Uncharacterized protein</fullName>
    </submittedName>
</protein>
<accession>A0A8R1UN14</accession>
<reference evidence="1" key="2">
    <citation type="submission" date="2022-06" db="UniProtKB">
        <authorList>
            <consortium name="EnsemblMetazoa"/>
        </authorList>
    </citation>
    <scope>IDENTIFICATION</scope>
    <source>
        <strain evidence="1">PS312</strain>
    </source>
</reference>
<name>A0A8R1UN14_PRIPA</name>
<dbReference type="EnsemblMetazoa" id="PPA34871.1">
    <property type="protein sequence ID" value="PPA34871.1"/>
    <property type="gene ID" value="WBGene00273240"/>
</dbReference>
<dbReference type="Proteomes" id="UP000005239">
    <property type="component" value="Unassembled WGS sequence"/>
</dbReference>
<reference evidence="2" key="1">
    <citation type="journal article" date="2008" name="Nat. Genet.">
        <title>The Pristionchus pacificus genome provides a unique perspective on nematode lifestyle and parasitism.</title>
        <authorList>
            <person name="Dieterich C."/>
            <person name="Clifton S.W."/>
            <person name="Schuster L.N."/>
            <person name="Chinwalla A."/>
            <person name="Delehaunty K."/>
            <person name="Dinkelacker I."/>
            <person name="Fulton L."/>
            <person name="Fulton R."/>
            <person name="Godfrey J."/>
            <person name="Minx P."/>
            <person name="Mitreva M."/>
            <person name="Roeseler W."/>
            <person name="Tian H."/>
            <person name="Witte H."/>
            <person name="Yang S.P."/>
            <person name="Wilson R.K."/>
            <person name="Sommer R.J."/>
        </authorList>
    </citation>
    <scope>NUCLEOTIDE SEQUENCE [LARGE SCALE GENOMIC DNA]</scope>
    <source>
        <strain evidence="2">PS312</strain>
    </source>
</reference>